<dbReference type="RefSeq" id="WP_087685585.1">
    <property type="nucleotide sequence ID" value="NZ_CP177183.1"/>
</dbReference>
<evidence type="ECO:0000259" key="1">
    <source>
        <dbReference type="Pfam" id="PF10040"/>
    </source>
</evidence>
<evidence type="ECO:0000313" key="2">
    <source>
        <dbReference type="EMBL" id="ECW8954149.1"/>
    </source>
</evidence>
<dbReference type="InterPro" id="IPR019267">
    <property type="entry name" value="CRISPR-assoc_Cas6_C"/>
</dbReference>
<name>A0A698FRB0_CAMLA</name>
<reference evidence="2 3" key="1">
    <citation type="submission" date="2019-09" db="EMBL/GenBank/DDBJ databases">
        <authorList>
            <consortium name="PulseNet: The National Subtyping Network for Foodborne Disease Surveillance"/>
            <person name="Tarr C.L."/>
            <person name="Trees E."/>
            <person name="Katz L.S."/>
            <person name="Carleton-Romer H.A."/>
            <person name="Stroika S."/>
            <person name="Kucerova Z."/>
            <person name="Roache K.F."/>
            <person name="Sabol A.L."/>
            <person name="Besser J."/>
            <person name="Gerner-Smidt P."/>
        </authorList>
    </citation>
    <scope>NUCLEOTIDE SEQUENCE [LARGE SCALE GENOMIC DNA]</scope>
    <source>
        <strain evidence="2 3">PNUSAC011760</strain>
    </source>
</reference>
<feature type="domain" description="CRISPR-associated protein Cas6 C-terminal" evidence="1">
    <location>
        <begin position="160"/>
        <end position="270"/>
    </location>
</feature>
<accession>A0A698FRB0</accession>
<evidence type="ECO:0000313" key="3">
    <source>
        <dbReference type="Proteomes" id="UP000440714"/>
    </source>
</evidence>
<sequence length="277" mass="32843">MINMRFCKISVLFKSKNKPPYFIGSQLRGALGYALKDVACIDKSKICQNCEFYNNCVYYRAFEEKNSYHKYRLDFELNKPYYDFNLYVFDDECEYVFDYISAIHKMLTEFGVGENREIINDFSIYVNDEKIYQNNHFYQLENYIDNINLNTFSKNIELILLTPLRIKKNNVFIRDMNIELLDIINSIQKRYSFIYNQTNFKINLEGKIVSKNLSYQELNRKSNRQNTKMQLGGLIGTIKIQDLNHQTYKLLKIGEYIGVGKQCVFGLGKIIIKEENE</sequence>
<protein>
    <submittedName>
        <fullName evidence="2">CRISPR system precrRNA processing endoribonuclease RAMP protein Cas6</fullName>
    </submittedName>
</protein>
<dbReference type="AlphaFoldDB" id="A0A698FRB0"/>
<dbReference type="Pfam" id="PF10040">
    <property type="entry name" value="CRISPR_Cas6"/>
    <property type="match status" value="1"/>
</dbReference>
<dbReference type="EMBL" id="AAKYAN010000002">
    <property type="protein sequence ID" value="ECW8954149.1"/>
    <property type="molecule type" value="Genomic_DNA"/>
</dbReference>
<gene>
    <name evidence="2" type="ORF">F5R70_01630</name>
</gene>
<comment type="caution">
    <text evidence="2">The sequence shown here is derived from an EMBL/GenBank/DDBJ whole genome shotgun (WGS) entry which is preliminary data.</text>
</comment>
<dbReference type="Proteomes" id="UP000440714">
    <property type="component" value="Unassembled WGS sequence"/>
</dbReference>
<proteinExistence type="predicted"/>
<dbReference type="Gene3D" id="3.30.70.1900">
    <property type="match status" value="1"/>
</dbReference>
<organism evidence="2 3">
    <name type="scientific">Campylobacter lari</name>
    <dbReference type="NCBI Taxonomy" id="201"/>
    <lineage>
        <taxon>Bacteria</taxon>
        <taxon>Pseudomonadati</taxon>
        <taxon>Campylobacterota</taxon>
        <taxon>Epsilonproteobacteria</taxon>
        <taxon>Campylobacterales</taxon>
        <taxon>Campylobacteraceae</taxon>
        <taxon>Campylobacter</taxon>
    </lineage>
</organism>